<feature type="domain" description="Blue (type 1) copper" evidence="6">
    <location>
        <begin position="24"/>
        <end position="118"/>
    </location>
</feature>
<gene>
    <name evidence="7" type="ORF">RhiirC2_768712</name>
</gene>
<feature type="region of interest" description="Disordered" evidence="3">
    <location>
        <begin position="121"/>
        <end position="144"/>
    </location>
</feature>
<name>A0A2N1P186_9GLOM</name>
<feature type="region of interest" description="Disordered" evidence="3">
    <location>
        <begin position="288"/>
        <end position="457"/>
    </location>
</feature>
<evidence type="ECO:0000259" key="6">
    <source>
        <dbReference type="Pfam" id="PF00127"/>
    </source>
</evidence>
<feature type="compositionally biased region" description="Low complexity" evidence="3">
    <location>
        <begin position="323"/>
        <end position="340"/>
    </location>
</feature>
<evidence type="ECO:0000256" key="5">
    <source>
        <dbReference type="SAM" id="SignalP"/>
    </source>
</evidence>
<keyword evidence="4" id="KW-0472">Membrane</keyword>
<keyword evidence="4" id="KW-0812">Transmembrane</keyword>
<dbReference type="VEuPathDB" id="FungiDB:FUN_005722"/>
<feature type="chain" id="PRO_5014968613" description="Blue (type 1) copper domain-containing protein" evidence="5">
    <location>
        <begin position="21"/>
        <end position="457"/>
    </location>
</feature>
<proteinExistence type="predicted"/>
<dbReference type="VEuPathDB" id="FungiDB:RhiirA1_420607"/>
<dbReference type="OrthoDB" id="2331100at2759"/>
<feature type="compositionally biased region" description="Low complexity" evidence="3">
    <location>
        <begin position="121"/>
        <end position="135"/>
    </location>
</feature>
<dbReference type="InterPro" id="IPR052953">
    <property type="entry name" value="Ser-rich/MCO-related"/>
</dbReference>
<feature type="compositionally biased region" description="Low complexity" evidence="3">
    <location>
        <begin position="302"/>
        <end position="316"/>
    </location>
</feature>
<evidence type="ECO:0000256" key="1">
    <source>
        <dbReference type="ARBA" id="ARBA00022723"/>
    </source>
</evidence>
<protein>
    <recommendedName>
        <fullName evidence="6">Blue (type 1) copper domain-containing protein</fullName>
    </recommendedName>
</protein>
<dbReference type="VEuPathDB" id="FungiDB:RhiirA1_265195"/>
<dbReference type="GO" id="GO:0005507">
    <property type="term" value="F:copper ion binding"/>
    <property type="evidence" value="ECO:0007669"/>
    <property type="project" value="InterPro"/>
</dbReference>
<dbReference type="EMBL" id="LLXL01000031">
    <property type="protein sequence ID" value="PKK79825.1"/>
    <property type="molecule type" value="Genomic_DNA"/>
</dbReference>
<dbReference type="PANTHER" id="PTHR34883">
    <property type="entry name" value="SERINE-RICH PROTEIN, PUTATIVE-RELATED-RELATED"/>
    <property type="match status" value="1"/>
</dbReference>
<dbReference type="Proteomes" id="UP000233469">
    <property type="component" value="Unassembled WGS sequence"/>
</dbReference>
<dbReference type="InterPro" id="IPR000923">
    <property type="entry name" value="BlueCu_1"/>
</dbReference>
<evidence type="ECO:0000256" key="2">
    <source>
        <dbReference type="ARBA" id="ARBA00023008"/>
    </source>
</evidence>
<evidence type="ECO:0000313" key="7">
    <source>
        <dbReference type="EMBL" id="PKK79825.1"/>
    </source>
</evidence>
<feature type="compositionally biased region" description="Pro residues" evidence="3">
    <location>
        <begin position="414"/>
        <end position="435"/>
    </location>
</feature>
<keyword evidence="1" id="KW-0479">Metal-binding</keyword>
<keyword evidence="2" id="KW-0186">Copper</keyword>
<feature type="signal peptide" evidence="5">
    <location>
        <begin position="1"/>
        <end position="20"/>
    </location>
</feature>
<accession>A0A2N1P186</accession>
<keyword evidence="4" id="KW-1133">Transmembrane helix</keyword>
<feature type="compositionally biased region" description="Pro residues" evidence="3">
    <location>
        <begin position="341"/>
        <end position="350"/>
    </location>
</feature>
<keyword evidence="5" id="KW-0732">Signal</keyword>
<dbReference type="GO" id="GO:0009055">
    <property type="term" value="F:electron transfer activity"/>
    <property type="evidence" value="ECO:0007669"/>
    <property type="project" value="InterPro"/>
</dbReference>
<comment type="caution">
    <text evidence="7">The sequence shown here is derived from an EMBL/GenBank/DDBJ whole genome shotgun (WGS) entry which is preliminary data.</text>
</comment>
<dbReference type="PANTHER" id="PTHR34883:SF12">
    <property type="entry name" value="MID2 DOMAIN-CONTAINING PROTEIN"/>
    <property type="match status" value="1"/>
</dbReference>
<evidence type="ECO:0000256" key="3">
    <source>
        <dbReference type="SAM" id="MobiDB-lite"/>
    </source>
</evidence>
<organism evidence="7 8">
    <name type="scientific">Rhizophagus irregularis</name>
    <dbReference type="NCBI Taxonomy" id="588596"/>
    <lineage>
        <taxon>Eukaryota</taxon>
        <taxon>Fungi</taxon>
        <taxon>Fungi incertae sedis</taxon>
        <taxon>Mucoromycota</taxon>
        <taxon>Glomeromycotina</taxon>
        <taxon>Glomeromycetes</taxon>
        <taxon>Glomerales</taxon>
        <taxon>Glomeraceae</taxon>
        <taxon>Rhizophagus</taxon>
    </lineage>
</organism>
<dbReference type="SUPFAM" id="SSF49503">
    <property type="entry name" value="Cupredoxins"/>
    <property type="match status" value="1"/>
</dbReference>
<evidence type="ECO:0000256" key="4">
    <source>
        <dbReference type="SAM" id="Phobius"/>
    </source>
</evidence>
<dbReference type="Pfam" id="PF00127">
    <property type="entry name" value="Copper-bind"/>
    <property type="match status" value="1"/>
</dbReference>
<dbReference type="Gene3D" id="2.60.40.420">
    <property type="entry name" value="Cupredoxins - blue copper proteins"/>
    <property type="match status" value="1"/>
</dbReference>
<sequence>MKSFIWLYIIFIYFINYTYSENITITVGERGLYFSPQNITAKYNDAIKWVFLNGRHQVVQSDGPAGSCVKSSDINAFSSILKEGGEFSYIITQKSGTIYYFCSFSSHCAYGMWGTINIDPNPTSNSSPQTTTYNPEPTPTSPDSENNLPIIIGSSIGGFFALAISGLIIFMLYRRNKYQKQFEIAMQPYDPKLNVGDGNDRISNSDGNIGIPATSASSVNLSRTNTNTYDDHSNNEVIMSNISPNMASIAPSIVSNIVPNTQLNEETMRGYDDRASSVYRGRDSLYQYNASDGERSERSKSPPTYNPTLNTNYNPYDNEKSYLRQQQQQQPPFPQQSLQQPPIPPRPNNFPPSQQQFGAPYLPPRPLAVNRFPPQYGPSSSPPPLQEFQYNASSDPFGPANPGQHYQHRQSNLPRPPPPPPSQPPPSLPLPPPPNQQQTGHYIIDPSQYYGPNNSDN</sequence>
<dbReference type="VEuPathDB" id="FungiDB:RhiirFUN_005418"/>
<reference evidence="7 8" key="2">
    <citation type="submission" date="2017-10" db="EMBL/GenBank/DDBJ databases">
        <title>Extensive intraspecific genome diversity in a model arbuscular mycorrhizal fungus.</title>
        <authorList>
            <person name="Chen E.C.H."/>
            <person name="Morin E."/>
            <person name="Baudet D."/>
            <person name="Noel J."/>
            <person name="Ndikumana S."/>
            <person name="Charron P."/>
            <person name="St-Onge C."/>
            <person name="Giorgi J."/>
            <person name="Grigoriev I.V."/>
            <person name="Roux C."/>
            <person name="Martin F.M."/>
            <person name="Corradi N."/>
        </authorList>
    </citation>
    <scope>NUCLEOTIDE SEQUENCE [LARGE SCALE GENOMIC DNA]</scope>
    <source>
        <strain evidence="7 8">C2</strain>
    </source>
</reference>
<dbReference type="CDD" id="cd12087">
    <property type="entry name" value="TM_EGFR-like"/>
    <property type="match status" value="1"/>
</dbReference>
<dbReference type="InterPro" id="IPR008972">
    <property type="entry name" value="Cupredoxin"/>
</dbReference>
<reference evidence="7 8" key="1">
    <citation type="submission" date="2016-04" db="EMBL/GenBank/DDBJ databases">
        <title>Genome analyses suggest a sexual origin of heterokaryosis in a supposedly ancient asexual fungus.</title>
        <authorList>
            <person name="Ropars J."/>
            <person name="Sedzielewska K."/>
            <person name="Noel J."/>
            <person name="Charron P."/>
            <person name="Farinelli L."/>
            <person name="Marton T."/>
            <person name="Kruger M."/>
            <person name="Pelin A."/>
            <person name="Brachmann A."/>
            <person name="Corradi N."/>
        </authorList>
    </citation>
    <scope>NUCLEOTIDE SEQUENCE [LARGE SCALE GENOMIC DNA]</scope>
    <source>
        <strain evidence="7 8">C2</strain>
    </source>
</reference>
<dbReference type="AlphaFoldDB" id="A0A2N1P186"/>
<feature type="transmembrane region" description="Helical" evidence="4">
    <location>
        <begin position="150"/>
        <end position="173"/>
    </location>
</feature>
<evidence type="ECO:0000313" key="8">
    <source>
        <dbReference type="Proteomes" id="UP000233469"/>
    </source>
</evidence>